<sequence>MDSQFSQFPNFSTQYSQYFGEASELSTDDAPKKKGVGRGASFNIEEDCLLISLWLNTSLDAVHGNEQKLGAFWKRVGEYYHNNKQFSSDRTDKMLSQRWQKIQASVNKFCGCLATIISRNQSGTNEQDKQQVLAKTSVKRAKSSTSGYSSSSNPSTPINIDEDEIINNAYDPMTRPLGRKAEKRKMKQTTINELTPVADLIQKMIDDKKERDEKKN</sequence>
<dbReference type="STRING" id="337451.A0A3S3MSG4"/>
<proteinExistence type="predicted"/>
<feature type="compositionally biased region" description="Basic residues" evidence="1">
    <location>
        <begin position="177"/>
        <end position="187"/>
    </location>
</feature>
<comment type="caution">
    <text evidence="2">The sequence shown here is derived from an EMBL/GenBank/DDBJ whole genome shotgun (WGS) entry which is preliminary data.</text>
</comment>
<organism evidence="2 3">
    <name type="scientific">Cinnamomum micranthum f. kanehirae</name>
    <dbReference type="NCBI Taxonomy" id="337451"/>
    <lineage>
        <taxon>Eukaryota</taxon>
        <taxon>Viridiplantae</taxon>
        <taxon>Streptophyta</taxon>
        <taxon>Embryophyta</taxon>
        <taxon>Tracheophyta</taxon>
        <taxon>Spermatophyta</taxon>
        <taxon>Magnoliopsida</taxon>
        <taxon>Magnoliidae</taxon>
        <taxon>Laurales</taxon>
        <taxon>Lauraceae</taxon>
        <taxon>Cinnamomum</taxon>
    </lineage>
</organism>
<keyword evidence="3" id="KW-1185">Reference proteome</keyword>
<dbReference type="AlphaFoldDB" id="A0A3S3MSG4"/>
<dbReference type="OrthoDB" id="2507178at2759"/>
<evidence type="ECO:0000313" key="3">
    <source>
        <dbReference type="Proteomes" id="UP000283530"/>
    </source>
</evidence>
<evidence type="ECO:0000313" key="2">
    <source>
        <dbReference type="EMBL" id="RWR85271.1"/>
    </source>
</evidence>
<dbReference type="PANTHER" id="PTHR45125:SF51">
    <property type="entry name" value="F21J9.4-RELATED"/>
    <property type="match status" value="1"/>
</dbReference>
<name>A0A3S3MSG4_9MAGN</name>
<accession>A0A3S3MSG4</accession>
<keyword evidence="2" id="KW-0808">Transferase</keyword>
<dbReference type="Proteomes" id="UP000283530">
    <property type="component" value="Unassembled WGS sequence"/>
</dbReference>
<feature type="region of interest" description="Disordered" evidence="1">
    <location>
        <begin position="123"/>
        <end position="190"/>
    </location>
</feature>
<dbReference type="PANTHER" id="PTHR45125">
    <property type="entry name" value="F21J9.4-RELATED"/>
    <property type="match status" value="1"/>
</dbReference>
<dbReference type="GO" id="GO:0016740">
    <property type="term" value="F:transferase activity"/>
    <property type="evidence" value="ECO:0007669"/>
    <property type="project" value="UniProtKB-KW"/>
</dbReference>
<feature type="compositionally biased region" description="Low complexity" evidence="1">
    <location>
        <begin position="143"/>
        <end position="159"/>
    </location>
</feature>
<gene>
    <name evidence="2" type="ORF">CKAN_01412500</name>
</gene>
<evidence type="ECO:0000256" key="1">
    <source>
        <dbReference type="SAM" id="MobiDB-lite"/>
    </source>
</evidence>
<reference evidence="2 3" key="1">
    <citation type="journal article" date="2019" name="Nat. Plants">
        <title>Stout camphor tree genome fills gaps in understanding of flowering plant genome evolution.</title>
        <authorList>
            <person name="Chaw S.M."/>
            <person name="Liu Y.C."/>
            <person name="Wu Y.W."/>
            <person name="Wang H.Y."/>
            <person name="Lin C.I."/>
            <person name="Wu C.S."/>
            <person name="Ke H.M."/>
            <person name="Chang L.Y."/>
            <person name="Hsu C.Y."/>
            <person name="Yang H.T."/>
            <person name="Sudianto E."/>
            <person name="Hsu M.H."/>
            <person name="Wu K.P."/>
            <person name="Wang L.N."/>
            <person name="Leebens-Mack J.H."/>
            <person name="Tsai I.J."/>
        </authorList>
    </citation>
    <scope>NUCLEOTIDE SEQUENCE [LARGE SCALE GENOMIC DNA]</scope>
    <source>
        <strain evidence="3">cv. Chaw 1501</strain>
        <tissue evidence="2">Young leaves</tissue>
    </source>
</reference>
<protein>
    <submittedName>
        <fullName evidence="2">Glutathione S-transferase T3-like protein</fullName>
    </submittedName>
</protein>
<dbReference type="EMBL" id="QPKB01000005">
    <property type="protein sequence ID" value="RWR85271.1"/>
    <property type="molecule type" value="Genomic_DNA"/>
</dbReference>